<dbReference type="PANTHER" id="PTHR30329:SF21">
    <property type="entry name" value="LIPOPROTEIN YIAD-RELATED"/>
    <property type="match status" value="1"/>
</dbReference>
<sequence>MRRAAGDVPTLCTAAGLALTAALLSGCELGGGSPAQGSPKGSAPAPRPSGPLAKEARAMLGTHARIEVKQVERHADRSVLRLHLTNLKDSPSQFSFGTSLASAAFAELHFKLVDPVGRRIYHPLVDEGGKGRMVGSVTRTYHAHPGVRYETVVHFPPLPGDVRAVTLITPSTAGEFTGVPVVAGRGGTGPEAPVTEASVTPPRGSTVALPVHTQNGQAPHRVNDLYGVASGEVKTTSTTRSEQRIGLRADVLFDFDKATLTPRARAVLDDVAAQTRAEADPSKPPIVITGHTDGKGAPAYNMPLSQQRAAAVLKELQARLGTAYRYRAEGRGEKLPVAKEGGADDEKARARNRRVEISYQIKQERAETRTGATTGPVSPALAPGRPAAFRPTDGRTVAGRTIEFQLWGRPAKRRIDVRPFYRDGAYLVAVFEITNLGPGDLNIVDGYSDGGVGRFGSFTVTDPTSRITYEGVSIGAPTDAQGGRNIDRLDPGWATFLEKPSTANRGFFYVPAPPPNVTSVTFDAGGFGKFHDVPVQ</sequence>
<dbReference type="RefSeq" id="WP_182842414.1">
    <property type="nucleotide sequence ID" value="NZ_BAAALP010000027.1"/>
</dbReference>
<accession>A0A7W3LKT5</accession>
<dbReference type="AlphaFoldDB" id="A0A7W3LKT5"/>
<proteinExistence type="predicted"/>
<dbReference type="SUPFAM" id="SSF103088">
    <property type="entry name" value="OmpA-like"/>
    <property type="match status" value="1"/>
</dbReference>
<dbReference type="Pfam" id="PF00691">
    <property type="entry name" value="OmpA"/>
    <property type="match status" value="1"/>
</dbReference>
<dbReference type="InterPro" id="IPR036737">
    <property type="entry name" value="OmpA-like_sf"/>
</dbReference>
<protein>
    <submittedName>
        <fullName evidence="7">Outer membrane protein OmpA-like peptidoglycan-associated protein</fullName>
    </submittedName>
</protein>
<reference evidence="7 8" key="1">
    <citation type="submission" date="2020-08" db="EMBL/GenBank/DDBJ databases">
        <title>Genomic Encyclopedia of Type Strains, Phase IV (KMG-IV): sequencing the most valuable type-strain genomes for metagenomic binning, comparative biology and taxonomic classification.</title>
        <authorList>
            <person name="Goeker M."/>
        </authorList>
    </citation>
    <scope>NUCLEOTIDE SEQUENCE [LARGE SCALE GENOMIC DNA]</scope>
    <source>
        <strain evidence="7 8">DSM 44197</strain>
    </source>
</reference>
<evidence type="ECO:0000256" key="1">
    <source>
        <dbReference type="ARBA" id="ARBA00004442"/>
    </source>
</evidence>
<dbReference type="Gene3D" id="3.30.1330.60">
    <property type="entry name" value="OmpA-like domain"/>
    <property type="match status" value="1"/>
</dbReference>
<keyword evidence="2 4" id="KW-0472">Membrane</keyword>
<evidence type="ECO:0000313" key="7">
    <source>
        <dbReference type="EMBL" id="MBA8949913.1"/>
    </source>
</evidence>
<feature type="region of interest" description="Disordered" evidence="5">
    <location>
        <begin position="366"/>
        <end position="393"/>
    </location>
</feature>
<dbReference type="CDD" id="cd07185">
    <property type="entry name" value="OmpA_C-like"/>
    <property type="match status" value="1"/>
</dbReference>
<gene>
    <name evidence="7" type="ORF">HNR61_001526</name>
</gene>
<dbReference type="InterPro" id="IPR006665">
    <property type="entry name" value="OmpA-like"/>
</dbReference>
<dbReference type="PRINTS" id="PR01021">
    <property type="entry name" value="OMPADOMAIN"/>
</dbReference>
<evidence type="ECO:0000256" key="3">
    <source>
        <dbReference type="ARBA" id="ARBA00023237"/>
    </source>
</evidence>
<dbReference type="InterPro" id="IPR006664">
    <property type="entry name" value="OMP_bac"/>
</dbReference>
<dbReference type="PANTHER" id="PTHR30329">
    <property type="entry name" value="STATOR ELEMENT OF FLAGELLAR MOTOR COMPLEX"/>
    <property type="match status" value="1"/>
</dbReference>
<dbReference type="Proteomes" id="UP000572680">
    <property type="component" value="Unassembled WGS sequence"/>
</dbReference>
<dbReference type="PROSITE" id="PS51123">
    <property type="entry name" value="OMPA_2"/>
    <property type="match status" value="1"/>
</dbReference>
<dbReference type="InterPro" id="IPR050330">
    <property type="entry name" value="Bact_OuterMem_StrucFunc"/>
</dbReference>
<name>A0A7W3LKT5_ACTNM</name>
<comment type="caution">
    <text evidence="7">The sequence shown here is derived from an EMBL/GenBank/DDBJ whole genome shotgun (WGS) entry which is preliminary data.</text>
</comment>
<evidence type="ECO:0000259" key="6">
    <source>
        <dbReference type="PROSITE" id="PS51123"/>
    </source>
</evidence>
<evidence type="ECO:0000256" key="4">
    <source>
        <dbReference type="PROSITE-ProRule" id="PRU00473"/>
    </source>
</evidence>
<dbReference type="PROSITE" id="PS51257">
    <property type="entry name" value="PROKAR_LIPOPROTEIN"/>
    <property type="match status" value="1"/>
</dbReference>
<comment type="subcellular location">
    <subcellularLocation>
        <location evidence="1">Cell outer membrane</location>
    </subcellularLocation>
</comment>
<organism evidence="7 8">
    <name type="scientific">Actinomadura namibiensis</name>
    <dbReference type="NCBI Taxonomy" id="182080"/>
    <lineage>
        <taxon>Bacteria</taxon>
        <taxon>Bacillati</taxon>
        <taxon>Actinomycetota</taxon>
        <taxon>Actinomycetes</taxon>
        <taxon>Streptosporangiales</taxon>
        <taxon>Thermomonosporaceae</taxon>
        <taxon>Actinomadura</taxon>
    </lineage>
</organism>
<keyword evidence="8" id="KW-1185">Reference proteome</keyword>
<evidence type="ECO:0000256" key="5">
    <source>
        <dbReference type="SAM" id="MobiDB-lite"/>
    </source>
</evidence>
<dbReference type="GO" id="GO:0009279">
    <property type="term" value="C:cell outer membrane"/>
    <property type="evidence" value="ECO:0007669"/>
    <property type="project" value="UniProtKB-SubCell"/>
</dbReference>
<dbReference type="EMBL" id="JACJIA010000002">
    <property type="protein sequence ID" value="MBA8949913.1"/>
    <property type="molecule type" value="Genomic_DNA"/>
</dbReference>
<evidence type="ECO:0000313" key="8">
    <source>
        <dbReference type="Proteomes" id="UP000572680"/>
    </source>
</evidence>
<keyword evidence="3" id="KW-0998">Cell outer membrane</keyword>
<evidence type="ECO:0000256" key="2">
    <source>
        <dbReference type="ARBA" id="ARBA00023136"/>
    </source>
</evidence>
<feature type="domain" description="OmpA-like" evidence="6">
    <location>
        <begin position="240"/>
        <end position="363"/>
    </location>
</feature>
<feature type="region of interest" description="Disordered" evidence="5">
    <location>
        <begin position="32"/>
        <end position="52"/>
    </location>
</feature>